<feature type="transmembrane region" description="Helical" evidence="1">
    <location>
        <begin position="65"/>
        <end position="83"/>
    </location>
</feature>
<feature type="transmembrane region" description="Helical" evidence="1">
    <location>
        <begin position="9"/>
        <end position="29"/>
    </location>
</feature>
<dbReference type="AlphaFoldDB" id="A0A1L8E7B4"/>
<reference evidence="2" key="1">
    <citation type="submission" date="2017-01" db="EMBL/GenBank/DDBJ databases">
        <title>An insight into the sialome and mialome of the horn fly, Haematobia irritans.</title>
        <authorList>
            <person name="Breijo M."/>
            <person name="Boiani M."/>
            <person name="Ures X."/>
            <person name="Rocha S."/>
            <person name="Sequeira M."/>
            <person name="Ribeiro J.M."/>
        </authorList>
    </citation>
    <scope>NUCLEOTIDE SEQUENCE</scope>
</reference>
<proteinExistence type="predicted"/>
<sequence length="121" mass="13499">MDNKKLCNIIAYINLVIAAIYCVFFLIGIVTNFSLMGLIGGILMYGGFLAACVLLVIGLRSDRQFYIMPWLVVTAIVCIMNIVVVVQSFSVILLILTVIVIASWFPIFKYSRQLDRSSLPT</sequence>
<name>A0A1L8E7B4_HAEIR</name>
<keyword evidence="1" id="KW-0812">Transmembrane</keyword>
<organism evidence="2">
    <name type="scientific">Haematobia irritans</name>
    <name type="common">Horn fly</name>
    <name type="synonym">Conops irritans</name>
    <dbReference type="NCBI Taxonomy" id="7368"/>
    <lineage>
        <taxon>Eukaryota</taxon>
        <taxon>Metazoa</taxon>
        <taxon>Ecdysozoa</taxon>
        <taxon>Arthropoda</taxon>
        <taxon>Hexapoda</taxon>
        <taxon>Insecta</taxon>
        <taxon>Pterygota</taxon>
        <taxon>Neoptera</taxon>
        <taxon>Endopterygota</taxon>
        <taxon>Diptera</taxon>
        <taxon>Brachycera</taxon>
        <taxon>Muscomorpha</taxon>
        <taxon>Muscoidea</taxon>
        <taxon>Muscidae</taxon>
        <taxon>Haematobia</taxon>
    </lineage>
</organism>
<accession>A0A1L8E7B4</accession>
<keyword evidence="1" id="KW-1133">Transmembrane helix</keyword>
<evidence type="ECO:0000256" key="1">
    <source>
        <dbReference type="SAM" id="Phobius"/>
    </source>
</evidence>
<feature type="transmembrane region" description="Helical" evidence="1">
    <location>
        <begin position="35"/>
        <end position="58"/>
    </location>
</feature>
<feature type="transmembrane region" description="Helical" evidence="1">
    <location>
        <begin position="89"/>
        <end position="108"/>
    </location>
</feature>
<evidence type="ECO:0000313" key="2">
    <source>
        <dbReference type="EMBL" id="JAV14566.1"/>
    </source>
</evidence>
<protein>
    <submittedName>
        <fullName evidence="2">Uncharacterized protein</fullName>
    </submittedName>
</protein>
<keyword evidence="1" id="KW-0472">Membrane</keyword>
<dbReference type="EMBL" id="GFDG01004233">
    <property type="protein sequence ID" value="JAV14566.1"/>
    <property type="molecule type" value="Transcribed_RNA"/>
</dbReference>